<dbReference type="Proteomes" id="UP001497525">
    <property type="component" value="Unassembled WGS sequence"/>
</dbReference>
<accession>A0AAV2TNW4</accession>
<evidence type="ECO:0000259" key="2">
    <source>
        <dbReference type="PROSITE" id="PS50106"/>
    </source>
</evidence>
<proteinExistence type="predicted"/>
<name>A0AAV2TNW4_CALDB</name>
<evidence type="ECO:0000313" key="4">
    <source>
        <dbReference type="Proteomes" id="UP001497525"/>
    </source>
</evidence>
<feature type="region of interest" description="Disordered" evidence="1">
    <location>
        <begin position="142"/>
        <end position="162"/>
    </location>
</feature>
<protein>
    <recommendedName>
        <fullName evidence="2">PDZ domain-containing protein</fullName>
    </recommendedName>
</protein>
<feature type="region of interest" description="Disordered" evidence="1">
    <location>
        <begin position="306"/>
        <end position="333"/>
    </location>
</feature>
<dbReference type="Gene3D" id="2.30.42.10">
    <property type="match status" value="1"/>
</dbReference>
<feature type="compositionally biased region" description="Polar residues" evidence="1">
    <location>
        <begin position="307"/>
        <end position="319"/>
    </location>
</feature>
<feature type="region of interest" description="Disordered" evidence="1">
    <location>
        <begin position="242"/>
        <end position="279"/>
    </location>
</feature>
<evidence type="ECO:0000256" key="1">
    <source>
        <dbReference type="SAM" id="MobiDB-lite"/>
    </source>
</evidence>
<dbReference type="AlphaFoldDB" id="A0AAV2TNW4"/>
<dbReference type="PROSITE" id="PS50106">
    <property type="entry name" value="PDZ"/>
    <property type="match status" value="1"/>
</dbReference>
<dbReference type="InterPro" id="IPR001478">
    <property type="entry name" value="PDZ"/>
</dbReference>
<reference evidence="3" key="1">
    <citation type="submission" date="2024-06" db="EMBL/GenBank/DDBJ databases">
        <authorList>
            <person name="Liu X."/>
            <person name="Lenzi L."/>
            <person name="Haldenby T S."/>
            <person name="Uol C."/>
        </authorList>
    </citation>
    <scope>NUCLEOTIDE SEQUENCE</scope>
</reference>
<comment type="caution">
    <text evidence="3">The sequence shown here is derived from an EMBL/GenBank/DDBJ whole genome shotgun (WGS) entry which is preliminary data.</text>
</comment>
<gene>
    <name evidence="3" type="ORF">CDAUBV1_LOCUS12546</name>
</gene>
<feature type="domain" description="PDZ" evidence="2">
    <location>
        <begin position="404"/>
        <end position="472"/>
    </location>
</feature>
<dbReference type="SUPFAM" id="SSF50156">
    <property type="entry name" value="PDZ domain-like"/>
    <property type="match status" value="1"/>
</dbReference>
<evidence type="ECO:0000313" key="3">
    <source>
        <dbReference type="EMBL" id="CAL5138030.1"/>
    </source>
</evidence>
<dbReference type="CDD" id="cd00136">
    <property type="entry name" value="PDZ_canonical"/>
    <property type="match status" value="1"/>
</dbReference>
<sequence>MTLHQSIARSSRGPLKALPIKEFIPEDCYYGSCLQDYEKGSPRSPTNLDSVTPFRRLGTTSRLTSILPPPLRASSYRAHRSITSSAEDIRHHFPIKATTNKVKQHVDLGDSPTKYHTHSDLSSRLNSVSELSCVNQKRPRLDVRDHPFGDTNQVKNSEILPPLKPHLKPTLIMMGAGIRTHPNYSRRHSESDSGIVSGRIGINDQRLSPICPIPMPSAFPSQFPVTYASVSLPWEPITSSLASSATRRTVETQTSPAVTDPLTPGSVGQQPPRLNRRISGTGQMLTGLRKTLGNLRRAISADHIQRTSRYSQEPTQMRSPLTKDFQKSKTSENGARLIRSSVKRIAGLTRSSPIIVADGKFKRSDNSKLLTDLSSVDSSDMSNLLHTSEITCTVIGKLADGSIRIALRRPSTLHQFGFFIARDSLGIYISRLGGVRIAAKLWDVFHVGDRIIEVQGLPCSRLEVQDVQNLIRGCELVEFRVKSARGNRIKQCQSE</sequence>
<organism evidence="3 4">
    <name type="scientific">Calicophoron daubneyi</name>
    <name type="common">Rumen fluke</name>
    <name type="synonym">Paramphistomum daubneyi</name>
    <dbReference type="NCBI Taxonomy" id="300641"/>
    <lineage>
        <taxon>Eukaryota</taxon>
        <taxon>Metazoa</taxon>
        <taxon>Spiralia</taxon>
        <taxon>Lophotrochozoa</taxon>
        <taxon>Platyhelminthes</taxon>
        <taxon>Trematoda</taxon>
        <taxon>Digenea</taxon>
        <taxon>Plagiorchiida</taxon>
        <taxon>Pronocephalata</taxon>
        <taxon>Paramphistomoidea</taxon>
        <taxon>Paramphistomidae</taxon>
        <taxon>Calicophoron</taxon>
    </lineage>
</organism>
<dbReference type="InterPro" id="IPR036034">
    <property type="entry name" value="PDZ_sf"/>
</dbReference>
<dbReference type="EMBL" id="CAXLJL010000467">
    <property type="protein sequence ID" value="CAL5138030.1"/>
    <property type="molecule type" value="Genomic_DNA"/>
</dbReference>